<dbReference type="EMBL" id="JACJIA010000002">
    <property type="protein sequence ID" value="MBA8950104.1"/>
    <property type="molecule type" value="Genomic_DNA"/>
</dbReference>
<evidence type="ECO:0000259" key="3">
    <source>
        <dbReference type="PROSITE" id="PS51178"/>
    </source>
</evidence>
<proteinExistence type="predicted"/>
<dbReference type="AlphaFoldDB" id="A0A7W3LL22"/>
<dbReference type="RefSeq" id="WP_182842575.1">
    <property type="nucleotide sequence ID" value="NZ_BAAALP010000031.1"/>
</dbReference>
<feature type="signal peptide" evidence="2">
    <location>
        <begin position="1"/>
        <end position="24"/>
    </location>
</feature>
<feature type="domain" description="PASTA" evidence="3">
    <location>
        <begin position="48"/>
        <end position="120"/>
    </location>
</feature>
<keyword evidence="2" id="KW-0732">Signal</keyword>
<evidence type="ECO:0000313" key="5">
    <source>
        <dbReference type="Proteomes" id="UP000572680"/>
    </source>
</evidence>
<dbReference type="PROSITE" id="PS51178">
    <property type="entry name" value="PASTA"/>
    <property type="match status" value="1"/>
</dbReference>
<dbReference type="InterPro" id="IPR005543">
    <property type="entry name" value="PASTA_dom"/>
</dbReference>
<feature type="region of interest" description="Disordered" evidence="1">
    <location>
        <begin position="27"/>
        <end position="49"/>
    </location>
</feature>
<feature type="chain" id="PRO_5039061686" description="PASTA domain-containing protein" evidence="2">
    <location>
        <begin position="25"/>
        <end position="126"/>
    </location>
</feature>
<sequence>MLSFVIGGRVRTALLCLPVALVLAACGSGGGKSASSSPPATTSADDPAVARSAVPEVKGKTFKDAIAVLNEAGIASVRAASFDKKAKLPTDPDGWKVCGQDPAAGSQITAGTAAELLLAAPSAACA</sequence>
<comment type="caution">
    <text evidence="4">The sequence shown here is derived from an EMBL/GenBank/DDBJ whole genome shotgun (WGS) entry which is preliminary data.</text>
</comment>
<feature type="compositionally biased region" description="Low complexity" evidence="1">
    <location>
        <begin position="33"/>
        <end position="47"/>
    </location>
</feature>
<gene>
    <name evidence="4" type="ORF">HNR61_001717</name>
</gene>
<dbReference type="SMART" id="SM00740">
    <property type="entry name" value="PASTA"/>
    <property type="match status" value="1"/>
</dbReference>
<evidence type="ECO:0000256" key="1">
    <source>
        <dbReference type="SAM" id="MobiDB-lite"/>
    </source>
</evidence>
<evidence type="ECO:0000256" key="2">
    <source>
        <dbReference type="SAM" id="SignalP"/>
    </source>
</evidence>
<organism evidence="4 5">
    <name type="scientific">Actinomadura namibiensis</name>
    <dbReference type="NCBI Taxonomy" id="182080"/>
    <lineage>
        <taxon>Bacteria</taxon>
        <taxon>Bacillati</taxon>
        <taxon>Actinomycetota</taxon>
        <taxon>Actinomycetes</taxon>
        <taxon>Streptosporangiales</taxon>
        <taxon>Thermomonosporaceae</taxon>
        <taxon>Actinomadura</taxon>
    </lineage>
</organism>
<dbReference type="Proteomes" id="UP000572680">
    <property type="component" value="Unassembled WGS sequence"/>
</dbReference>
<dbReference type="Pfam" id="PF03793">
    <property type="entry name" value="PASTA"/>
    <property type="match status" value="1"/>
</dbReference>
<name>A0A7W3LL22_ACTNM</name>
<dbReference type="Gene3D" id="3.30.10.20">
    <property type="match status" value="1"/>
</dbReference>
<keyword evidence="5" id="KW-1185">Reference proteome</keyword>
<reference evidence="4 5" key="1">
    <citation type="submission" date="2020-08" db="EMBL/GenBank/DDBJ databases">
        <title>Genomic Encyclopedia of Type Strains, Phase IV (KMG-IV): sequencing the most valuable type-strain genomes for metagenomic binning, comparative biology and taxonomic classification.</title>
        <authorList>
            <person name="Goeker M."/>
        </authorList>
    </citation>
    <scope>NUCLEOTIDE SEQUENCE [LARGE SCALE GENOMIC DNA]</scope>
    <source>
        <strain evidence="4 5">DSM 44197</strain>
    </source>
</reference>
<accession>A0A7W3LL22</accession>
<dbReference type="CDD" id="cd06577">
    <property type="entry name" value="PASTA_pknB"/>
    <property type="match status" value="1"/>
</dbReference>
<evidence type="ECO:0000313" key="4">
    <source>
        <dbReference type="EMBL" id="MBA8950104.1"/>
    </source>
</evidence>
<protein>
    <recommendedName>
        <fullName evidence="3">PASTA domain-containing protein</fullName>
    </recommendedName>
</protein>